<dbReference type="PROSITE" id="PS00041">
    <property type="entry name" value="HTH_ARAC_FAMILY_1"/>
    <property type="match status" value="1"/>
</dbReference>
<protein>
    <submittedName>
        <fullName evidence="5">Transcriptional regulator, AraC family with amidase-like domain</fullName>
    </submittedName>
</protein>
<dbReference type="OrthoDB" id="9803764at2"/>
<dbReference type="InterPro" id="IPR018060">
    <property type="entry name" value="HTH_AraC"/>
</dbReference>
<dbReference type="RefSeq" id="WP_091385507.1">
    <property type="nucleotide sequence ID" value="NZ_FNQO01000001.1"/>
</dbReference>
<dbReference type="InterPro" id="IPR029062">
    <property type="entry name" value="Class_I_gatase-like"/>
</dbReference>
<proteinExistence type="predicted"/>
<evidence type="ECO:0000256" key="1">
    <source>
        <dbReference type="ARBA" id="ARBA00023015"/>
    </source>
</evidence>
<evidence type="ECO:0000259" key="4">
    <source>
        <dbReference type="PROSITE" id="PS01124"/>
    </source>
</evidence>
<keyword evidence="2" id="KW-0238">DNA-binding</keyword>
<dbReference type="InterPro" id="IPR009057">
    <property type="entry name" value="Homeodomain-like_sf"/>
</dbReference>
<dbReference type="PRINTS" id="PR00032">
    <property type="entry name" value="HTHARAC"/>
</dbReference>
<dbReference type="GO" id="GO:0043565">
    <property type="term" value="F:sequence-specific DNA binding"/>
    <property type="evidence" value="ECO:0007669"/>
    <property type="project" value="InterPro"/>
</dbReference>
<dbReference type="InterPro" id="IPR020449">
    <property type="entry name" value="Tscrpt_reg_AraC-type_HTH"/>
</dbReference>
<evidence type="ECO:0000256" key="3">
    <source>
        <dbReference type="ARBA" id="ARBA00023163"/>
    </source>
</evidence>
<evidence type="ECO:0000256" key="2">
    <source>
        <dbReference type="ARBA" id="ARBA00023125"/>
    </source>
</evidence>
<keyword evidence="1" id="KW-0805">Transcription regulation</keyword>
<dbReference type="EMBL" id="FNQO01000001">
    <property type="protein sequence ID" value="SDZ86822.1"/>
    <property type="molecule type" value="Genomic_DNA"/>
</dbReference>
<name>A0A1H3WKG3_9GAMM</name>
<accession>A0A1H3WKG3</accession>
<sequence length="312" mass="33990">MSQAAANSVVILLLPGFSVASLGVMTERFTAISGGAPLICSFREEMVPAEHGVQIQARSLPQQAVPACRILVVCGGRQSLRLEPSQRVLLQRIGVRSGQLMGIGSGVIALAQAGLLASCRCSAPMELRAELQRQDPQLLLSPFAFTRDGRLWTCSDEDAVAVMLNALFSEPGEKDGADGARSRSEVEDRAILLEAQMLMRNNVTEPLTTAEIATYLGVTSKKLERIFRRLVGQLPARFYIDLRLSAARQMLHHSNFSIEEIGNRCGFSSASHFSRAFRNHFGRPPRVERQQFTAISEIASTSGATNMNLYAG</sequence>
<dbReference type="AlphaFoldDB" id="A0A1H3WKG3"/>
<evidence type="ECO:0000313" key="5">
    <source>
        <dbReference type="EMBL" id="SDZ86822.1"/>
    </source>
</evidence>
<keyword evidence="3" id="KW-0804">Transcription</keyword>
<dbReference type="GO" id="GO:0003700">
    <property type="term" value="F:DNA-binding transcription factor activity"/>
    <property type="evidence" value="ECO:0007669"/>
    <property type="project" value="InterPro"/>
</dbReference>
<dbReference type="SUPFAM" id="SSF46689">
    <property type="entry name" value="Homeodomain-like"/>
    <property type="match status" value="2"/>
</dbReference>
<dbReference type="Gene3D" id="1.10.10.60">
    <property type="entry name" value="Homeodomain-like"/>
    <property type="match status" value="1"/>
</dbReference>
<dbReference type="PANTHER" id="PTHR43280:SF2">
    <property type="entry name" value="HTH-TYPE TRANSCRIPTIONAL REGULATOR EXSA"/>
    <property type="match status" value="1"/>
</dbReference>
<dbReference type="STRING" id="658218.SAMN05216562_0879"/>
<dbReference type="PANTHER" id="PTHR43280">
    <property type="entry name" value="ARAC-FAMILY TRANSCRIPTIONAL REGULATOR"/>
    <property type="match status" value="1"/>
</dbReference>
<feature type="domain" description="HTH araC/xylS-type" evidence="4">
    <location>
        <begin position="193"/>
        <end position="291"/>
    </location>
</feature>
<dbReference type="Pfam" id="PF12833">
    <property type="entry name" value="HTH_18"/>
    <property type="match status" value="1"/>
</dbReference>
<dbReference type="InterPro" id="IPR018062">
    <property type="entry name" value="HTH_AraC-typ_CS"/>
</dbReference>
<gene>
    <name evidence="5" type="ORF">SAMN05216562_0879</name>
</gene>
<reference evidence="6" key="1">
    <citation type="submission" date="2016-10" db="EMBL/GenBank/DDBJ databases">
        <authorList>
            <person name="Varghese N."/>
            <person name="Submissions S."/>
        </authorList>
    </citation>
    <scope>NUCLEOTIDE SEQUENCE [LARGE SCALE GENOMIC DNA]</scope>
    <source>
        <strain evidence="6">CGMCC 1.10657</strain>
    </source>
</reference>
<evidence type="ECO:0000313" key="6">
    <source>
        <dbReference type="Proteomes" id="UP000198658"/>
    </source>
</evidence>
<dbReference type="Gene3D" id="3.40.50.880">
    <property type="match status" value="1"/>
</dbReference>
<organism evidence="5 6">
    <name type="scientific">Microbulbifer marinus</name>
    <dbReference type="NCBI Taxonomy" id="658218"/>
    <lineage>
        <taxon>Bacteria</taxon>
        <taxon>Pseudomonadati</taxon>
        <taxon>Pseudomonadota</taxon>
        <taxon>Gammaproteobacteria</taxon>
        <taxon>Cellvibrionales</taxon>
        <taxon>Microbulbiferaceae</taxon>
        <taxon>Microbulbifer</taxon>
    </lineage>
</organism>
<dbReference type="SUPFAM" id="SSF52317">
    <property type="entry name" value="Class I glutamine amidotransferase-like"/>
    <property type="match status" value="1"/>
</dbReference>
<dbReference type="SMART" id="SM00342">
    <property type="entry name" value="HTH_ARAC"/>
    <property type="match status" value="1"/>
</dbReference>
<dbReference type="PROSITE" id="PS01124">
    <property type="entry name" value="HTH_ARAC_FAMILY_2"/>
    <property type="match status" value="1"/>
</dbReference>
<dbReference type="Proteomes" id="UP000198658">
    <property type="component" value="Unassembled WGS sequence"/>
</dbReference>
<keyword evidence="6" id="KW-1185">Reference proteome</keyword>